<dbReference type="InterPro" id="IPR014583">
    <property type="entry name" value="Uncharacterised_Sir2-like"/>
</dbReference>
<dbReference type="SUPFAM" id="SSF52467">
    <property type="entry name" value="DHS-like NAD/FAD-binding domain"/>
    <property type="match status" value="1"/>
</dbReference>
<evidence type="ECO:0000313" key="1">
    <source>
        <dbReference type="EMBL" id="MFD1735420.1"/>
    </source>
</evidence>
<gene>
    <name evidence="1" type="ORF">ACFSCX_02485</name>
</gene>
<dbReference type="Proteomes" id="UP001597214">
    <property type="component" value="Unassembled WGS sequence"/>
</dbReference>
<proteinExistence type="predicted"/>
<evidence type="ECO:0000313" key="2">
    <source>
        <dbReference type="Proteomes" id="UP001597214"/>
    </source>
</evidence>
<protein>
    <submittedName>
        <fullName evidence="1">SIR2 family protein</fullName>
    </submittedName>
</protein>
<sequence>MKDLIKAIQDKNVILFVGSGVSANLGLPTFRGLINHMAEELGYDPDIFNTLGDGDYLSLAEYYAIEKGAIGELRSWMDINWHNHNIKIEESDIHRLIVELDFPIIYTTNYDRWLERAYDYYNVKYTKIMNVGNISDIKPSKTQIIKFHGDFNDDTSIVLTESSYFERLNFEGPLDIKLRSDILGKSILFIGYSLNDINIKYLLFKVNQLWERSPHSSLQPKSYVFLQKPNPIKEKILERRGIQTISSNEDNPKEALTTFLSDLLKNLN</sequence>
<dbReference type="RefSeq" id="WP_377926519.1">
    <property type="nucleotide sequence ID" value="NZ_JBHUEM010000003.1"/>
</dbReference>
<dbReference type="Pfam" id="PF13289">
    <property type="entry name" value="SIR2_2"/>
    <property type="match status" value="1"/>
</dbReference>
<dbReference type="PIRSF" id="PIRSF033541">
    <property type="entry name" value="ORF25P_Sir2"/>
    <property type="match status" value="1"/>
</dbReference>
<keyword evidence="2" id="KW-1185">Reference proteome</keyword>
<dbReference type="InterPro" id="IPR029035">
    <property type="entry name" value="DHS-like_NAD/FAD-binding_dom"/>
</dbReference>
<accession>A0ABW4LJP2</accession>
<dbReference type="Gene3D" id="3.40.50.1220">
    <property type="entry name" value="TPP-binding domain"/>
    <property type="match status" value="1"/>
</dbReference>
<comment type="caution">
    <text evidence="1">The sequence shown here is derived from an EMBL/GenBank/DDBJ whole genome shotgun (WGS) entry which is preliminary data.</text>
</comment>
<reference evidence="2" key="1">
    <citation type="journal article" date="2019" name="Int. J. Syst. Evol. Microbiol.">
        <title>The Global Catalogue of Microorganisms (GCM) 10K type strain sequencing project: providing services to taxonomists for standard genome sequencing and annotation.</title>
        <authorList>
            <consortium name="The Broad Institute Genomics Platform"/>
            <consortium name="The Broad Institute Genome Sequencing Center for Infectious Disease"/>
            <person name="Wu L."/>
            <person name="Ma J."/>
        </authorList>
    </citation>
    <scope>NUCLEOTIDE SEQUENCE [LARGE SCALE GENOMIC DNA]</scope>
    <source>
        <strain evidence="2">CCUG 49339</strain>
    </source>
</reference>
<name>A0ABW4LJP2_9BACI</name>
<dbReference type="EMBL" id="JBHUEM010000003">
    <property type="protein sequence ID" value="MFD1735420.1"/>
    <property type="molecule type" value="Genomic_DNA"/>
</dbReference>
<organism evidence="1 2">
    <name type="scientific">Bacillus salitolerans</name>
    <dbReference type="NCBI Taxonomy" id="1437434"/>
    <lineage>
        <taxon>Bacteria</taxon>
        <taxon>Bacillati</taxon>
        <taxon>Bacillota</taxon>
        <taxon>Bacilli</taxon>
        <taxon>Bacillales</taxon>
        <taxon>Bacillaceae</taxon>
        <taxon>Bacillus</taxon>
    </lineage>
</organism>